<dbReference type="SUPFAM" id="SSF52540">
    <property type="entry name" value="P-loop containing nucleoside triphosphate hydrolases"/>
    <property type="match status" value="1"/>
</dbReference>
<dbReference type="InterPro" id="IPR041685">
    <property type="entry name" value="AAA_GajA/Old/RecF-like"/>
</dbReference>
<dbReference type="InterPro" id="IPR034139">
    <property type="entry name" value="TOPRIM_OLD"/>
</dbReference>
<dbReference type="Pfam" id="PF20469">
    <property type="entry name" value="OLD-like_TOPRIM"/>
    <property type="match status" value="1"/>
</dbReference>
<proteinExistence type="predicted"/>
<name>A0ABX7VMU6_9BACI</name>
<dbReference type="EMBL" id="CP046956">
    <property type="protein sequence ID" value="QTM98149.1"/>
    <property type="molecule type" value="Genomic_DNA"/>
</dbReference>
<dbReference type="Gene3D" id="3.40.50.300">
    <property type="entry name" value="P-loop containing nucleotide triphosphate hydrolases"/>
    <property type="match status" value="1"/>
</dbReference>
<dbReference type="InterPro" id="IPR051396">
    <property type="entry name" value="Bact_Antivir_Def_Nuclease"/>
</dbReference>
<sequence length="619" mass="71969">MGIKLKELRIRYFKSYKEADVVFSNNSVLIGANNVGKTSLLQALQFAFTRTKKVNIEDIYIEPDKSLPKSREAIIDALILPVDEDGNELEEFDEVWFEHFGELRSESSDTLNQFVGIRTILKYDKVKDEYVSEKKGLVEWPATEEVLEYSNFKRATITEKILQSVPVFYMDARRDIVLEMKDKTSFWGRMVRDVGLEEEEIEEIEETLDQVNDRIIERSTVLKHLSKNLSKISKTVNSPEESIKIDPVSRKIRDLDRGIDLTFKDRNSERFPISNHGMGTRSWITFLTVVAYIQWKIKQMRDQEIPYHPLVLLEEPEAHLHPQAQRKIFHQINELAGQKIVSTHSPLIVGQVDIEDIRHISKVNSGTKVNSIDTSELDEQEIRKIRQEIFKTRGDLLFANAIILCEGETEEQVIPRFFREYFGCESFEVGTNVISVGGKGKYKPFLRIAYDFNIDIYVLSDGEQETIKKVKKDLERVHGEEVNVEEMENIKFLPNEFDFEEYLISKGYERELLMAIETLFGEGYLDSYIQKKDQKTKGRKPTSEKCDICHQIIYEDKLRDYTGIEGNKEALLDCIHENKTGYSSIIAEIIIESRTDDKVPEIIRDLFKVMNRKLQIIED</sequence>
<gene>
    <name evidence="3" type="ORF">ERJ70_01780</name>
</gene>
<protein>
    <submittedName>
        <fullName evidence="3">AAA family ATPase</fullName>
    </submittedName>
</protein>
<dbReference type="PANTHER" id="PTHR43581">
    <property type="entry name" value="ATP/GTP PHOSPHATASE"/>
    <property type="match status" value="1"/>
</dbReference>
<dbReference type="RefSeq" id="WP_209366737.1">
    <property type="nucleotide sequence ID" value="NZ_CP046956.1"/>
</dbReference>
<evidence type="ECO:0000313" key="4">
    <source>
        <dbReference type="Proteomes" id="UP000665043"/>
    </source>
</evidence>
<dbReference type="InterPro" id="IPR027417">
    <property type="entry name" value="P-loop_NTPase"/>
</dbReference>
<keyword evidence="4" id="KW-1185">Reference proteome</keyword>
<feature type="domain" description="Endonuclease GajA/Old nuclease/RecF-like AAA" evidence="1">
    <location>
        <begin position="4"/>
        <end position="349"/>
    </location>
</feature>
<feature type="domain" description="OLD protein-like TOPRIM" evidence="2">
    <location>
        <begin position="397"/>
        <end position="461"/>
    </location>
</feature>
<dbReference type="Proteomes" id="UP000665043">
    <property type="component" value="Chromosome"/>
</dbReference>
<dbReference type="CDD" id="cd01026">
    <property type="entry name" value="TOPRIM_OLD"/>
    <property type="match status" value="1"/>
</dbReference>
<dbReference type="Pfam" id="PF13175">
    <property type="entry name" value="AAA_15"/>
    <property type="match status" value="1"/>
</dbReference>
<reference evidence="3 4" key="1">
    <citation type="submission" date="2019-12" db="EMBL/GenBank/DDBJ databases">
        <title>The whole genome sequencing of a strain isolated from a Mars analog, Dalangtan Playa.</title>
        <authorList>
            <person name="Huang T."/>
        </authorList>
    </citation>
    <scope>NUCLEOTIDE SEQUENCE [LARGE SCALE GENOMIC DNA]</scope>
    <source>
        <strain evidence="3 4">DP4-553-S</strain>
    </source>
</reference>
<evidence type="ECO:0000259" key="2">
    <source>
        <dbReference type="Pfam" id="PF20469"/>
    </source>
</evidence>
<evidence type="ECO:0000313" key="3">
    <source>
        <dbReference type="EMBL" id="QTM98149.1"/>
    </source>
</evidence>
<accession>A0ABX7VMU6</accession>
<evidence type="ECO:0000259" key="1">
    <source>
        <dbReference type="Pfam" id="PF13175"/>
    </source>
</evidence>
<organism evidence="3 4">
    <name type="scientific">Sediminibacillus dalangtanensis</name>
    <dbReference type="NCBI Taxonomy" id="2729421"/>
    <lineage>
        <taxon>Bacteria</taxon>
        <taxon>Bacillati</taxon>
        <taxon>Bacillota</taxon>
        <taxon>Bacilli</taxon>
        <taxon>Bacillales</taxon>
        <taxon>Bacillaceae</taxon>
        <taxon>Sediminibacillus</taxon>
    </lineage>
</organism>
<dbReference type="PANTHER" id="PTHR43581:SF4">
    <property type="entry name" value="ATP_GTP PHOSPHATASE"/>
    <property type="match status" value="1"/>
</dbReference>